<dbReference type="EMBL" id="BAAARV010000021">
    <property type="protein sequence ID" value="GAA2341117.1"/>
    <property type="molecule type" value="Genomic_DNA"/>
</dbReference>
<protein>
    <recommendedName>
        <fullName evidence="3">PE-PGRS family protein</fullName>
    </recommendedName>
</protein>
<comment type="caution">
    <text evidence="1">The sequence shown here is derived from an EMBL/GenBank/DDBJ whole genome shotgun (WGS) entry which is preliminary data.</text>
</comment>
<dbReference type="RefSeq" id="WP_344612433.1">
    <property type="nucleotide sequence ID" value="NZ_BAAARV010000021.1"/>
</dbReference>
<sequence>MEVGEEWAYRARGNEPLVRVVVIRLGRQRPPRVLVRFLDAELKGREEWVSPARLKVPWAGVAAFRRAEQAWDAVAGASEQAVDSVEHRAAIWVVSDILPQGCCGSRELYRWGVLRVRDRAGFADAAGCDAADLVVPPGYVDADGSVVLPWSALLALAQQLVERDAARILEVLRREDGQAEHDAIHGRFYPSRKGGTHIDPEICADLEATTYGPARTTVRRWCGAGPRERQDELLALRAEVLRLGDLLEEAITALRQAGQPGQAQELERRLGVPVAHLRERRAPQ</sequence>
<proteinExistence type="predicted"/>
<evidence type="ECO:0000313" key="1">
    <source>
        <dbReference type="EMBL" id="GAA2341117.1"/>
    </source>
</evidence>
<reference evidence="2" key="1">
    <citation type="journal article" date="2019" name="Int. J. Syst. Evol. Microbiol.">
        <title>The Global Catalogue of Microorganisms (GCM) 10K type strain sequencing project: providing services to taxonomists for standard genome sequencing and annotation.</title>
        <authorList>
            <consortium name="The Broad Institute Genomics Platform"/>
            <consortium name="The Broad Institute Genome Sequencing Center for Infectious Disease"/>
            <person name="Wu L."/>
            <person name="Ma J."/>
        </authorList>
    </citation>
    <scope>NUCLEOTIDE SEQUENCE [LARGE SCALE GENOMIC DNA]</scope>
    <source>
        <strain evidence="2">JCM 3272</strain>
    </source>
</reference>
<name>A0ABP5SXR1_9ACTN</name>
<organism evidence="1 2">
    <name type="scientific">Dactylosporangium salmoneum</name>
    <dbReference type="NCBI Taxonomy" id="53361"/>
    <lineage>
        <taxon>Bacteria</taxon>
        <taxon>Bacillati</taxon>
        <taxon>Actinomycetota</taxon>
        <taxon>Actinomycetes</taxon>
        <taxon>Micromonosporales</taxon>
        <taxon>Micromonosporaceae</taxon>
        <taxon>Dactylosporangium</taxon>
    </lineage>
</organism>
<evidence type="ECO:0008006" key="3">
    <source>
        <dbReference type="Google" id="ProtNLM"/>
    </source>
</evidence>
<dbReference type="Proteomes" id="UP001501444">
    <property type="component" value="Unassembled WGS sequence"/>
</dbReference>
<keyword evidence="2" id="KW-1185">Reference proteome</keyword>
<accession>A0ABP5SXR1</accession>
<evidence type="ECO:0000313" key="2">
    <source>
        <dbReference type="Proteomes" id="UP001501444"/>
    </source>
</evidence>
<gene>
    <name evidence="1" type="ORF">GCM10010170_024350</name>
</gene>